<proteinExistence type="predicted"/>
<organism evidence="1 2">
    <name type="scientific">Porphyra umbilicalis</name>
    <name type="common">Purple laver</name>
    <name type="synonym">Red alga</name>
    <dbReference type="NCBI Taxonomy" id="2786"/>
    <lineage>
        <taxon>Eukaryota</taxon>
        <taxon>Rhodophyta</taxon>
        <taxon>Bangiophyceae</taxon>
        <taxon>Bangiales</taxon>
        <taxon>Bangiaceae</taxon>
        <taxon>Porphyra</taxon>
    </lineage>
</organism>
<dbReference type="AlphaFoldDB" id="A0A1X6P4M3"/>
<name>A0A1X6P4M3_PORUM</name>
<keyword evidence="2" id="KW-1185">Reference proteome</keyword>
<accession>A0A1X6P4M3</accession>
<evidence type="ECO:0000313" key="1">
    <source>
        <dbReference type="EMBL" id="OSX75788.1"/>
    </source>
</evidence>
<gene>
    <name evidence="1" type="ORF">BU14_0220s0019</name>
</gene>
<sequence length="94" mass="10294">MPLSPASVEAGLVEVREVLGTMFGSSAENRDIGITGDVSLVDVDGPFVTLRLSGRFWHKRTDVMSRVATYLQSRIPEIADVTVEHPDQLDEHAT</sequence>
<evidence type="ECO:0000313" key="2">
    <source>
        <dbReference type="Proteomes" id="UP000218209"/>
    </source>
</evidence>
<dbReference type="InterPro" id="IPR034904">
    <property type="entry name" value="FSCA_dom_sf"/>
</dbReference>
<dbReference type="Proteomes" id="UP000218209">
    <property type="component" value="Unassembled WGS sequence"/>
</dbReference>
<dbReference type="PANTHER" id="PTHR36018">
    <property type="entry name" value="OS09G0481800 PROTEIN"/>
    <property type="match status" value="1"/>
</dbReference>
<dbReference type="Gene3D" id="3.30.300.130">
    <property type="entry name" value="Fe-S cluster assembly (FSCA)"/>
    <property type="match status" value="1"/>
</dbReference>
<dbReference type="PANTHER" id="PTHR36018:SF1">
    <property type="entry name" value="OS09G0481800 PROTEIN"/>
    <property type="match status" value="1"/>
</dbReference>
<evidence type="ECO:0008006" key="3">
    <source>
        <dbReference type="Google" id="ProtNLM"/>
    </source>
</evidence>
<reference evidence="1 2" key="1">
    <citation type="submission" date="2017-03" db="EMBL/GenBank/DDBJ databases">
        <title>WGS assembly of Porphyra umbilicalis.</title>
        <authorList>
            <person name="Brawley S.H."/>
            <person name="Blouin N.A."/>
            <person name="Ficko-Blean E."/>
            <person name="Wheeler G.L."/>
            <person name="Lohr M."/>
            <person name="Goodson H.V."/>
            <person name="Jenkins J.W."/>
            <person name="Blaby-Haas C.E."/>
            <person name="Helliwell K.E."/>
            <person name="Chan C."/>
            <person name="Marriage T."/>
            <person name="Bhattacharya D."/>
            <person name="Klein A.S."/>
            <person name="Badis Y."/>
            <person name="Brodie J."/>
            <person name="Cao Y."/>
            <person name="Collen J."/>
            <person name="Dittami S.M."/>
            <person name="Gachon C.M."/>
            <person name="Green B.R."/>
            <person name="Karpowicz S."/>
            <person name="Kim J.W."/>
            <person name="Kudahl U."/>
            <person name="Lin S."/>
            <person name="Michel G."/>
            <person name="Mittag M."/>
            <person name="Olson B.J."/>
            <person name="Pangilinan J."/>
            <person name="Peng Y."/>
            <person name="Qiu H."/>
            <person name="Shu S."/>
            <person name="Singer J.T."/>
            <person name="Smith A.G."/>
            <person name="Sprecher B.N."/>
            <person name="Wagner V."/>
            <person name="Wang W."/>
            <person name="Wang Z.-Y."/>
            <person name="Yan J."/>
            <person name="Yarish C."/>
            <person name="Zoeuner-Riek S."/>
            <person name="Zhuang Y."/>
            <person name="Zou Y."/>
            <person name="Lindquist E.A."/>
            <person name="Grimwood J."/>
            <person name="Barry K."/>
            <person name="Rokhsar D.S."/>
            <person name="Schmutz J."/>
            <person name="Stiller J.W."/>
            <person name="Grossman A.R."/>
            <person name="Prochnik S.E."/>
        </authorList>
    </citation>
    <scope>NUCLEOTIDE SEQUENCE [LARGE SCALE GENOMIC DNA]</scope>
    <source>
        <strain evidence="1">4086291</strain>
    </source>
</reference>
<dbReference type="OrthoDB" id="5062at2759"/>
<dbReference type="SUPFAM" id="SSF117916">
    <property type="entry name" value="Fe-S cluster assembly (FSCA) domain-like"/>
    <property type="match status" value="1"/>
</dbReference>
<dbReference type="EMBL" id="KV918890">
    <property type="protein sequence ID" value="OSX75788.1"/>
    <property type="molecule type" value="Genomic_DNA"/>
</dbReference>
<protein>
    <recommendedName>
        <fullName evidence="3">NIF system FeS cluster assembly NifU C-terminal domain-containing protein</fullName>
    </recommendedName>
</protein>